<reference evidence="6" key="1">
    <citation type="submission" date="2024-10" db="EMBL/GenBank/DDBJ databases">
        <authorList>
            <person name="Ryan C."/>
        </authorList>
    </citation>
    <scope>NUCLEOTIDE SEQUENCE [LARGE SCALE GENOMIC DNA]</scope>
</reference>
<feature type="region of interest" description="Disordered" evidence="5">
    <location>
        <begin position="15"/>
        <end position="43"/>
    </location>
</feature>
<dbReference type="EC" id="2.4.1.-" evidence="4"/>
<dbReference type="PANTHER" id="PTHR48047">
    <property type="entry name" value="GLYCOSYLTRANSFERASE"/>
    <property type="match status" value="1"/>
</dbReference>
<protein>
    <recommendedName>
        <fullName evidence="4">Glycosyltransferase</fullName>
        <ecNumber evidence="4">2.4.1.-</ecNumber>
    </recommendedName>
</protein>
<sequence length="535" mass="57755">MQLCKQLPGREPITLTSLSPIQSGRPPQRSSGIRMGSQGQAAATDDTTACRTQAAAHFVFVPLMAQGHLIPAVDTALLLATHGAVCTIVGTPATAARVRQTVDSARLSGLQVRLVEFPLDYAAAGLPEGADNADNVPIECMQSYFEAVALLRAPIEIYLRANAPFPTCVVSDFCHPWTTVLAANLGVPRLSFFSMCAFCLLCQHNVERFGAYAGVADDNEPVAVPGLEKRFVVTRAQAPGFFRGIPIPWWEEFADYVERARAEADGVIMNTFEEMEPEYVTGYAAARKMKVWTVGPVSLYHKRGAEGTLAARGNAAAIDAGECLRWLDAKDPGSVVYVSFGSIARAEGKQVVELGLGLEASGHPFIWVLRNADDYDAAARAFLDELEVRVAERGLLVRGWAPQVLILSHAAVGGFVTHCGWNSTMEAVAAGLPMVTWPHFTDQFLNEKMAVEVLGIGVSVGVTEPLMYRAAEKETVVGRSVVEDAVRSVIGGEEEAEERRRRARALAIKARAAMQEGGSSHRNLMDLVDRFKAAS</sequence>
<dbReference type="Gene3D" id="3.40.50.2000">
    <property type="entry name" value="Glycogen Phosphorylase B"/>
    <property type="match status" value="2"/>
</dbReference>
<dbReference type="GO" id="GO:0016757">
    <property type="term" value="F:glycosyltransferase activity"/>
    <property type="evidence" value="ECO:0007669"/>
    <property type="project" value="UniProtKB-KW"/>
</dbReference>
<accession>A0ABC9DEW0</accession>
<keyword evidence="7" id="KW-1185">Reference proteome</keyword>
<evidence type="ECO:0000256" key="3">
    <source>
        <dbReference type="RuleBase" id="RU003718"/>
    </source>
</evidence>
<dbReference type="AlphaFoldDB" id="A0ABC9DEW0"/>
<dbReference type="CDD" id="cd03784">
    <property type="entry name" value="GT1_Gtf-like"/>
    <property type="match status" value="1"/>
</dbReference>
<organism evidence="6 7">
    <name type="scientific">Urochloa decumbens</name>
    <dbReference type="NCBI Taxonomy" id="240449"/>
    <lineage>
        <taxon>Eukaryota</taxon>
        <taxon>Viridiplantae</taxon>
        <taxon>Streptophyta</taxon>
        <taxon>Embryophyta</taxon>
        <taxon>Tracheophyta</taxon>
        <taxon>Spermatophyta</taxon>
        <taxon>Magnoliopsida</taxon>
        <taxon>Liliopsida</taxon>
        <taxon>Poales</taxon>
        <taxon>Poaceae</taxon>
        <taxon>PACMAD clade</taxon>
        <taxon>Panicoideae</taxon>
        <taxon>Panicodae</taxon>
        <taxon>Paniceae</taxon>
        <taxon>Melinidinae</taxon>
        <taxon>Urochloa</taxon>
    </lineage>
</organism>
<keyword evidence="3" id="KW-0328">Glycosyltransferase</keyword>
<name>A0ABC9DEW0_9POAL</name>
<evidence type="ECO:0000256" key="1">
    <source>
        <dbReference type="ARBA" id="ARBA00009995"/>
    </source>
</evidence>
<dbReference type="InterPro" id="IPR002213">
    <property type="entry name" value="UDP_glucos_trans"/>
</dbReference>
<dbReference type="InterPro" id="IPR035595">
    <property type="entry name" value="UDP_glycos_trans_CS"/>
</dbReference>
<comment type="similarity">
    <text evidence="1 3">Belongs to the UDP-glycosyltransferase family.</text>
</comment>
<dbReference type="EMBL" id="OZ075143">
    <property type="protein sequence ID" value="CAL5037446.1"/>
    <property type="molecule type" value="Genomic_DNA"/>
</dbReference>
<evidence type="ECO:0000256" key="5">
    <source>
        <dbReference type="SAM" id="MobiDB-lite"/>
    </source>
</evidence>
<dbReference type="PROSITE" id="PS00375">
    <property type="entry name" value="UDPGT"/>
    <property type="match status" value="1"/>
</dbReference>
<gene>
    <name evidence="6" type="ORF">URODEC1_LOCUS84491</name>
</gene>
<proteinExistence type="inferred from homology"/>
<dbReference type="Pfam" id="PF00201">
    <property type="entry name" value="UDPGT"/>
    <property type="match status" value="1"/>
</dbReference>
<dbReference type="SUPFAM" id="SSF53756">
    <property type="entry name" value="UDP-Glycosyltransferase/glycogen phosphorylase"/>
    <property type="match status" value="1"/>
</dbReference>
<evidence type="ECO:0000256" key="4">
    <source>
        <dbReference type="RuleBase" id="RU362057"/>
    </source>
</evidence>
<keyword evidence="2 3" id="KW-0808">Transferase</keyword>
<evidence type="ECO:0000313" key="6">
    <source>
        <dbReference type="EMBL" id="CAL5037446.1"/>
    </source>
</evidence>
<dbReference type="FunFam" id="3.40.50.2000:FF:000047">
    <property type="entry name" value="Glycosyltransferase"/>
    <property type="match status" value="1"/>
</dbReference>
<dbReference type="PANTHER" id="PTHR48047:SF224">
    <property type="entry name" value="GLYCOSYLTRANSFERASE"/>
    <property type="match status" value="1"/>
</dbReference>
<evidence type="ECO:0000256" key="2">
    <source>
        <dbReference type="ARBA" id="ARBA00022679"/>
    </source>
</evidence>
<evidence type="ECO:0000313" key="7">
    <source>
        <dbReference type="Proteomes" id="UP001497457"/>
    </source>
</evidence>
<dbReference type="Proteomes" id="UP001497457">
    <property type="component" value="Chromosome 33rd"/>
</dbReference>